<accession>A0A0F4QKI3</accession>
<comment type="caution">
    <text evidence="1">The sequence shown here is derived from an EMBL/GenBank/DDBJ whole genome shotgun (WGS) entry which is preliminary data.</text>
</comment>
<protein>
    <submittedName>
        <fullName evidence="1">Uncharacterized protein</fullName>
    </submittedName>
</protein>
<dbReference type="PATRIC" id="fig|43658.5.peg.2841"/>
<dbReference type="EMBL" id="JXYA01000028">
    <property type="protein sequence ID" value="KJZ08136.1"/>
    <property type="molecule type" value="Genomic_DNA"/>
</dbReference>
<organism evidence="1 2">
    <name type="scientific">Pseudoalteromonas rubra</name>
    <dbReference type="NCBI Taxonomy" id="43658"/>
    <lineage>
        <taxon>Bacteria</taxon>
        <taxon>Pseudomonadati</taxon>
        <taxon>Pseudomonadota</taxon>
        <taxon>Gammaproteobacteria</taxon>
        <taxon>Alteromonadales</taxon>
        <taxon>Pseudoalteromonadaceae</taxon>
        <taxon>Pseudoalteromonas</taxon>
    </lineage>
</organism>
<evidence type="ECO:0000313" key="2">
    <source>
        <dbReference type="Proteomes" id="UP000033452"/>
    </source>
</evidence>
<proteinExistence type="predicted"/>
<gene>
    <name evidence="1" type="ORF">TW77_13455</name>
</gene>
<reference evidence="1 2" key="1">
    <citation type="journal article" date="2015" name="BMC Genomics">
        <title>Genome mining reveals unlocked bioactive potential of marine Gram-negative bacteria.</title>
        <authorList>
            <person name="Machado H."/>
            <person name="Sonnenschein E.C."/>
            <person name="Melchiorsen J."/>
            <person name="Gram L."/>
        </authorList>
    </citation>
    <scope>NUCLEOTIDE SEQUENCE [LARGE SCALE GENOMIC DNA]</scope>
    <source>
        <strain evidence="1 2">S2471</strain>
    </source>
</reference>
<evidence type="ECO:0000313" key="1">
    <source>
        <dbReference type="EMBL" id="KJZ08136.1"/>
    </source>
</evidence>
<keyword evidence="2" id="KW-1185">Reference proteome</keyword>
<dbReference type="RefSeq" id="WP_046005505.1">
    <property type="nucleotide sequence ID" value="NZ_JXYA01000028.1"/>
</dbReference>
<dbReference type="AlphaFoldDB" id="A0A0F4QKI3"/>
<sequence>MYWIKRLLQALLLIMLLLAGYRVALHVYVWLNSAERIAARSEEETRSVVHWLSPDRPLIYTFPTSRTVAIRVLSNAIFASQTVFDRPINYAIEYRLLDSQDNELEKHVYHHASKLALEEGQQQVKQLIEDRQALAVTSGQSFYVDWQQLTRASKISLRLIPEEPSLRGVVVRIHGKTPTNADDVTRTWLKLPEQWRERMTSYHTLGSSGLQPQQVANAVSYDWRKLAPQGIPGIDFDADILYESLPYNVITYDFSAEQFDLDGYYTRAGLSASIRLTNTGSLSVQTQGDVSDLQLIWHDLTQRQAPQPLSLTGTDDPTRFLLPELQPGLLVIHSQTEMITTWRDQQDQIIAPLHSYYYQLDEASQVAYTVQGGSDIQLDMRGPAGSTMQLNIYDSQLQRLRTETLTLSGQSGGFDRLITPETRREVITDSEKRFLRLSPQAHRITLSSTSAVAVKLQSRHGAMHHQNYVCATLCDAPQTGFTEVGAWFSQSADNEFDFIEQQKILKVRLFSAPPPLEEKQTGYLSQALFVRLPVSNTALVYSPPKYFAPPEPPAPFQYAPLTSLATLHSAQRSIQGLGSLTAPIPRVITLSDNGIRYTEQDITQLDLQPNLSDPSARHFINLGKPRDYWKVRLFQLQPGQTLKQDYRGKDKPMAIVIKPFTRGTQAADPLLIQTQLDGRFSQSVTDEYSIARKRYALAPEHGLPAFLLHPKNPALTAYPSVTLTIGSDIDALNELSVSAEQTLWFALLEEYATPPPQPQWWQHEY</sequence>
<dbReference type="OrthoDB" id="6315401at2"/>
<name>A0A0F4QKI3_9GAMM</name>
<dbReference type="Proteomes" id="UP000033452">
    <property type="component" value="Unassembled WGS sequence"/>
</dbReference>